<dbReference type="Gramene" id="rna47881">
    <property type="protein sequence ID" value="RHN41547.1"/>
    <property type="gene ID" value="gene47881"/>
</dbReference>
<dbReference type="FunFam" id="3.40.50.2000:FF:000037">
    <property type="entry name" value="Glycosyltransferase"/>
    <property type="match status" value="3"/>
</dbReference>
<dbReference type="PANTHER" id="PTHR48045">
    <property type="entry name" value="UDP-GLYCOSYLTRANSFERASE 72B1"/>
    <property type="match status" value="1"/>
</dbReference>
<dbReference type="InterPro" id="IPR002213">
    <property type="entry name" value="UDP_glucos_trans"/>
</dbReference>
<name>A0A396GS82_MEDTR</name>
<dbReference type="EMBL" id="PSQE01000008">
    <property type="protein sequence ID" value="RHN41547.1"/>
    <property type="molecule type" value="Genomic_DNA"/>
</dbReference>
<dbReference type="GO" id="GO:0008194">
    <property type="term" value="F:UDP-glycosyltransferase activity"/>
    <property type="evidence" value="ECO:0007669"/>
    <property type="project" value="InterPro"/>
</dbReference>
<dbReference type="CDD" id="cd03784">
    <property type="entry name" value="GT1_Gtf-like"/>
    <property type="match status" value="3"/>
</dbReference>
<gene>
    <name evidence="4" type="ORF">MtrunA17_Chr8g0367221</name>
</gene>
<dbReference type="Gene3D" id="3.40.50.2000">
    <property type="entry name" value="Glycogen Phosphorylase B"/>
    <property type="match status" value="6"/>
</dbReference>
<proteinExistence type="inferred from homology"/>
<evidence type="ECO:0000256" key="1">
    <source>
        <dbReference type="ARBA" id="ARBA00009995"/>
    </source>
</evidence>
<dbReference type="GO" id="GO:0102241">
    <property type="term" value="F:soyasaponin III rhamnosyltransferase activity"/>
    <property type="evidence" value="ECO:0007669"/>
    <property type="project" value="UniProtKB-EC"/>
</dbReference>
<dbReference type="PANTHER" id="PTHR48045:SF20">
    <property type="entry name" value="UDP-RHAMNOSE:RHAMNOSYLTRANSFERASE 1"/>
    <property type="match status" value="1"/>
</dbReference>
<protein>
    <submittedName>
        <fullName evidence="4">Putative soyasaponin III rhamnosyltransferase</fullName>
        <ecNumber evidence="4">2.4.1.273</ecNumber>
    </submittedName>
</protein>
<keyword evidence="2 4" id="KW-0328">Glycosyltransferase</keyword>
<evidence type="ECO:0000313" key="4">
    <source>
        <dbReference type="EMBL" id="RHN41547.1"/>
    </source>
</evidence>
<accession>A0A396GS82</accession>
<evidence type="ECO:0000313" key="5">
    <source>
        <dbReference type="Proteomes" id="UP000265566"/>
    </source>
</evidence>
<dbReference type="EC" id="2.4.1.273" evidence="4"/>
<comment type="caution">
    <text evidence="4">The sequence shown here is derived from an EMBL/GenBank/DDBJ whole genome shotgun (WGS) entry which is preliminary data.</text>
</comment>
<organism evidence="4 5">
    <name type="scientific">Medicago truncatula</name>
    <name type="common">Barrel medic</name>
    <name type="synonym">Medicago tribuloides</name>
    <dbReference type="NCBI Taxonomy" id="3880"/>
    <lineage>
        <taxon>Eukaryota</taxon>
        <taxon>Viridiplantae</taxon>
        <taxon>Streptophyta</taxon>
        <taxon>Embryophyta</taxon>
        <taxon>Tracheophyta</taxon>
        <taxon>Spermatophyta</taxon>
        <taxon>Magnoliopsida</taxon>
        <taxon>eudicotyledons</taxon>
        <taxon>Gunneridae</taxon>
        <taxon>Pentapetalae</taxon>
        <taxon>rosids</taxon>
        <taxon>fabids</taxon>
        <taxon>Fabales</taxon>
        <taxon>Fabaceae</taxon>
        <taxon>Papilionoideae</taxon>
        <taxon>50 kb inversion clade</taxon>
        <taxon>NPAAA clade</taxon>
        <taxon>Hologalegina</taxon>
        <taxon>IRL clade</taxon>
        <taxon>Trifolieae</taxon>
        <taxon>Medicago</taxon>
    </lineage>
</organism>
<dbReference type="SUPFAM" id="SSF53756">
    <property type="entry name" value="UDP-Glycosyltransferase/glycogen phosphorylase"/>
    <property type="match status" value="3"/>
</dbReference>
<keyword evidence="3 4" id="KW-0808">Transferase</keyword>
<evidence type="ECO:0000256" key="2">
    <source>
        <dbReference type="ARBA" id="ARBA00022676"/>
    </source>
</evidence>
<dbReference type="Pfam" id="PF00201">
    <property type="entry name" value="UDPGT"/>
    <property type="match status" value="3"/>
</dbReference>
<reference evidence="5" key="1">
    <citation type="journal article" date="2018" name="Nat. Plants">
        <title>Whole-genome landscape of Medicago truncatula symbiotic genes.</title>
        <authorList>
            <person name="Pecrix Y."/>
            <person name="Staton S.E."/>
            <person name="Sallet E."/>
            <person name="Lelandais-Briere C."/>
            <person name="Moreau S."/>
            <person name="Carrere S."/>
            <person name="Blein T."/>
            <person name="Jardinaud M.F."/>
            <person name="Latrasse D."/>
            <person name="Zouine M."/>
            <person name="Zahm M."/>
            <person name="Kreplak J."/>
            <person name="Mayjonade B."/>
            <person name="Satge C."/>
            <person name="Perez M."/>
            <person name="Cauet S."/>
            <person name="Marande W."/>
            <person name="Chantry-Darmon C."/>
            <person name="Lopez-Roques C."/>
            <person name="Bouchez O."/>
            <person name="Berard A."/>
            <person name="Debelle F."/>
            <person name="Munos S."/>
            <person name="Bendahmane A."/>
            <person name="Berges H."/>
            <person name="Niebel A."/>
            <person name="Buitink J."/>
            <person name="Frugier F."/>
            <person name="Benhamed M."/>
            <person name="Crespi M."/>
            <person name="Gouzy J."/>
            <person name="Gamas P."/>
        </authorList>
    </citation>
    <scope>NUCLEOTIDE SEQUENCE [LARGE SCALE GENOMIC DNA]</scope>
    <source>
        <strain evidence="5">cv. Jemalong A17</strain>
    </source>
</reference>
<evidence type="ECO:0000256" key="3">
    <source>
        <dbReference type="ARBA" id="ARBA00022679"/>
    </source>
</evidence>
<dbReference type="FunFam" id="3.40.50.2000:FF:000088">
    <property type="entry name" value="Glycosyltransferase"/>
    <property type="match status" value="3"/>
</dbReference>
<comment type="similarity">
    <text evidence="1">Belongs to the UDP-glycosyltransferase family.</text>
</comment>
<dbReference type="Proteomes" id="UP000265566">
    <property type="component" value="Chromosome 8"/>
</dbReference>
<sequence>MDTIRDEEKALHIVMFPWLAFGHMIPYLELAKLIAQKGHKVSYVSTPRNIQRLPKLPPNVAPLIKFVNLPLPKVDNLPENAEATTDIPYDVVPYLKNAFDKLEKPFTHFLETSNAGWIFHDFANFWIAPTASQLGIKCAFFSIFTAPTMGFLGPVSVILGDEPGRTKPEDFTVAPPWVPFQTTVAYRYFEIIKTADILSDKILGTSDLHRYGLSIQNSDFILIRGCTEFEPEWFQVIQNIHQKTVLPAGQLPNTEFDSGHENDSWPRIKEWLDKQPHGTVVYVAFGSEAKPSQEEVNEIALGLEKSNLPFFWVLKVRRGPTDKVVLQLPEGFEERTKGRGVVCTDWVPQMKILGHMAVGGFLTHAGWTSVVEAVQHEKPLVLLTYLSDQGINARVLEEKKMGYSVPRDERDGSFTSDSVAHSIRLIVVEEEGMIYRENIKNMKDLFVNIERQDKYVNNLLSHLTSWCCCSLPLILLPPLSSLTYYLSEARMECENFGVMEDMVGDALWVNLSYTEGGEEETIPNEKALKFYKMMQEVNKPLFEGSSDSKLSMIVRLLAAALDWSVAEEGSECYTDIMRDATPVKDNLPLSFYEAQKLVEKLGLEVKTIDCCVNGCMLFYDNEFGKNDGALVACKFCYAPRYEVCDDAGSQKKKRVSVKSMFYLPIIPRLQRLFASTHTAEKMTWHYYNKTNSGVMRHPCDGVAWKHFDQVHLLQSYFIKRPKDISPIYEEGQIPSRTLMPLSMIHQVPINQRYDYPFTDNVRMATKHLSPHLRIIVVSVKLACSIIMDTIRDEEKALHIVMFPWLAFGHMIPYLELAKLIAQKGHQVSYVSTPRNIQRLPKLPPNVAPLIKFVSLPLPKVDNLPENAEATTDIPYDVVPHLKNAFDKLEQPLTHFLQSSNADWILHDFVPFWLGSVAPQLGIKCVFFSIFTPPFMGFMGPGSVLLGNDPVRTKPEDFLVSPSWVPFKTTVAYRYFEIIKIMDILSDNNDSGFSDAYRFCSSIKNSEFILIRGCTEFEPEWFQVIQNIHNKLVLPAGQLLSTEFEGGDENNTWWWMKEWLDKKPNGTVVYVAFGSEAKPSQEEVNEIALGLEKSNLPFFWVLRVRRGPTDKVVLQLPEGFEERTKVRGVVCTEWAPQMKILSHVAVGGFLTHAGWTSVVEAVQHEKPLVLLTCLADQGINARMLEEKKMGYSVPRDERDGSFTSDMVAHSIRLVMVEEEGRIYRDNIKNMKDLFVNPERQDRYVTSLFFGSIWPLLRSWIGFEVYKSQRHIFHCSYLSYFTMDEEKALHIVMFPWLAFGHMIPYLEVAKLIAQKGHQVSYVSTPRNIQRLPQLPPNVAPLIKFVSLPMPKVDNLPENAEATTDVSWDVFQYLKDAFDKLEQPLTNFLESSDADWILHDFAPFWLGPVATKIGIKCVFFNITTPPNLAFLGPISVLTGKEKDPRTKLEDYTAPPPWIPFNTTVAYKYFEIKKNAEVFSKKDSGVSEMHRVSSCVQNCDTILIRGCTEFEPEWFELLQNLLQKPVLPAGQLPSTGFNFVDENDTWQGIKKWLDNQPHGSVVYVAFGSEATPSQEEVNEIALGLEKSNLPFFWVLRAQHGRKDKAVLQLPEGFEDRTKGRGVVCTDWAPQMKILGHMAIGVFFSHAGWTSVVEAVQNEKPLVLMTFLVDQGINAKVLEEKKMAYTVPRDEQDGSFTSDSVARTIRLVMLEEEGRIYRENIKEVKDLFVNIERQDRYIDNLLDHLKSRLER</sequence>